<keyword evidence="1" id="KW-1133">Transmembrane helix</keyword>
<keyword evidence="1" id="KW-0472">Membrane</keyword>
<keyword evidence="3" id="KW-1185">Reference proteome</keyword>
<dbReference type="AlphaFoldDB" id="A0A239M2C3"/>
<name>A0A239M2C3_9ACTN</name>
<sequence>MNGPRHRRASDRYALGMVHGVLVGTGMGLIVVGLMLAALLR</sequence>
<evidence type="ECO:0000256" key="1">
    <source>
        <dbReference type="SAM" id="Phobius"/>
    </source>
</evidence>
<dbReference type="RefSeq" id="WP_281259390.1">
    <property type="nucleotide sequence ID" value="NZ_FZOR01000025.1"/>
</dbReference>
<evidence type="ECO:0000313" key="2">
    <source>
        <dbReference type="EMBL" id="SNT36233.1"/>
    </source>
</evidence>
<protein>
    <submittedName>
        <fullName evidence="2">Uncharacterized protein</fullName>
    </submittedName>
</protein>
<feature type="transmembrane region" description="Helical" evidence="1">
    <location>
        <begin position="21"/>
        <end position="40"/>
    </location>
</feature>
<dbReference type="EMBL" id="FZOR01000025">
    <property type="protein sequence ID" value="SNT36233.1"/>
    <property type="molecule type" value="Genomic_DNA"/>
</dbReference>
<organism evidence="2 3">
    <name type="scientific">Actinomadura meyerae</name>
    <dbReference type="NCBI Taxonomy" id="240840"/>
    <lineage>
        <taxon>Bacteria</taxon>
        <taxon>Bacillati</taxon>
        <taxon>Actinomycetota</taxon>
        <taxon>Actinomycetes</taxon>
        <taxon>Streptosporangiales</taxon>
        <taxon>Thermomonosporaceae</taxon>
        <taxon>Actinomadura</taxon>
    </lineage>
</organism>
<reference evidence="2 3" key="1">
    <citation type="submission" date="2017-06" db="EMBL/GenBank/DDBJ databases">
        <authorList>
            <person name="Kim H.J."/>
            <person name="Triplett B.A."/>
        </authorList>
    </citation>
    <scope>NUCLEOTIDE SEQUENCE [LARGE SCALE GENOMIC DNA]</scope>
    <source>
        <strain evidence="2 3">DSM 44715</strain>
    </source>
</reference>
<evidence type="ECO:0000313" key="3">
    <source>
        <dbReference type="Proteomes" id="UP000198318"/>
    </source>
</evidence>
<keyword evidence="1" id="KW-0812">Transmembrane</keyword>
<proteinExistence type="predicted"/>
<accession>A0A239M2C3</accession>
<dbReference type="Proteomes" id="UP000198318">
    <property type="component" value="Unassembled WGS sequence"/>
</dbReference>
<gene>
    <name evidence="2" type="ORF">SAMN05443665_102559</name>
</gene>